<evidence type="ECO:0000313" key="8">
    <source>
        <dbReference type="Proteomes" id="UP001358417"/>
    </source>
</evidence>
<feature type="compositionally biased region" description="Polar residues" evidence="6">
    <location>
        <begin position="863"/>
        <end position="875"/>
    </location>
</feature>
<dbReference type="PROSITE" id="PS50082">
    <property type="entry name" value="WD_REPEATS_2"/>
    <property type="match status" value="2"/>
</dbReference>
<dbReference type="Proteomes" id="UP001358417">
    <property type="component" value="Unassembled WGS sequence"/>
</dbReference>
<dbReference type="InterPro" id="IPR015943">
    <property type="entry name" value="WD40/YVTN_repeat-like_dom_sf"/>
</dbReference>
<evidence type="ECO:0000256" key="2">
    <source>
        <dbReference type="ARBA" id="ARBA00022670"/>
    </source>
</evidence>
<keyword evidence="2" id="KW-0645">Protease</keyword>
<evidence type="ECO:0000256" key="5">
    <source>
        <dbReference type="PROSITE-ProRule" id="PRU00221"/>
    </source>
</evidence>
<dbReference type="GO" id="GO:0006751">
    <property type="term" value="P:glutathione catabolic process"/>
    <property type="evidence" value="ECO:0007669"/>
    <property type="project" value="InterPro"/>
</dbReference>
<feature type="repeat" description="WD" evidence="5">
    <location>
        <begin position="101"/>
        <end position="142"/>
    </location>
</feature>
<evidence type="ECO:0000256" key="4">
    <source>
        <dbReference type="ARBA" id="ARBA00022801"/>
    </source>
</evidence>
<dbReference type="InterPro" id="IPR036322">
    <property type="entry name" value="WD40_repeat_dom_sf"/>
</dbReference>
<keyword evidence="5" id="KW-0853">WD repeat</keyword>
<keyword evidence="3" id="KW-0479">Metal-binding</keyword>
<dbReference type="GO" id="GO:0008233">
    <property type="term" value="F:peptidase activity"/>
    <property type="evidence" value="ECO:0007669"/>
    <property type="project" value="UniProtKB-KW"/>
</dbReference>
<dbReference type="InterPro" id="IPR001680">
    <property type="entry name" value="WD40_rpt"/>
</dbReference>
<dbReference type="Gene3D" id="3.40.630.10">
    <property type="entry name" value="Zn peptidases"/>
    <property type="match status" value="2"/>
</dbReference>
<dbReference type="InterPro" id="IPR002933">
    <property type="entry name" value="Peptidase_M20"/>
</dbReference>
<comment type="similarity">
    <text evidence="1">Belongs to the peptidase M20A family.</text>
</comment>
<dbReference type="SMART" id="SM00320">
    <property type="entry name" value="WD40"/>
    <property type="match status" value="6"/>
</dbReference>
<organism evidence="7 8">
    <name type="scientific">Exophiala bonariae</name>
    <dbReference type="NCBI Taxonomy" id="1690606"/>
    <lineage>
        <taxon>Eukaryota</taxon>
        <taxon>Fungi</taxon>
        <taxon>Dikarya</taxon>
        <taxon>Ascomycota</taxon>
        <taxon>Pezizomycotina</taxon>
        <taxon>Eurotiomycetes</taxon>
        <taxon>Chaetothyriomycetidae</taxon>
        <taxon>Chaetothyriales</taxon>
        <taxon>Herpotrichiellaceae</taxon>
        <taxon>Exophiala</taxon>
    </lineage>
</organism>
<proteinExistence type="inferred from homology"/>
<evidence type="ECO:0000256" key="3">
    <source>
        <dbReference type="ARBA" id="ARBA00022723"/>
    </source>
</evidence>
<evidence type="ECO:0008006" key="9">
    <source>
        <dbReference type="Google" id="ProtNLM"/>
    </source>
</evidence>
<dbReference type="PANTHER" id="PTHR43270:SF8">
    <property type="entry name" value="DI- AND TRIPEPTIDASE DUG2-RELATED"/>
    <property type="match status" value="1"/>
</dbReference>
<dbReference type="GO" id="GO:0046872">
    <property type="term" value="F:metal ion binding"/>
    <property type="evidence" value="ECO:0007669"/>
    <property type="project" value="UniProtKB-KW"/>
</dbReference>
<gene>
    <name evidence="7" type="ORF">LTR84_005986</name>
</gene>
<feature type="compositionally biased region" description="Polar residues" evidence="6">
    <location>
        <begin position="1"/>
        <end position="15"/>
    </location>
</feature>
<dbReference type="EMBL" id="JAVRRD010000022">
    <property type="protein sequence ID" value="KAK5048316.1"/>
    <property type="molecule type" value="Genomic_DNA"/>
</dbReference>
<feature type="region of interest" description="Disordered" evidence="6">
    <location>
        <begin position="815"/>
        <end position="875"/>
    </location>
</feature>
<dbReference type="GeneID" id="89974160"/>
<keyword evidence="4" id="KW-0378">Hydrolase</keyword>
<dbReference type="Pfam" id="PF01546">
    <property type="entry name" value="Peptidase_M20"/>
    <property type="match status" value="1"/>
</dbReference>
<evidence type="ECO:0000256" key="1">
    <source>
        <dbReference type="ARBA" id="ARBA00006247"/>
    </source>
</evidence>
<sequence length="944" mass="101657">MATTDKSPKQSQSRALPSRGGQQDESDGSSSETDSSLVSAGAASASASASSPQNVKSPAHRIEAPGSVQAVAVDDDVLFAGVQGGSIVAWSLETYERLATVPAHKESVLGLALSDDRSLLFSTGADSVVNVWSTQTLQRLYSLYSHFEIGDVFCIVHSTKKQTLLWGAQNSSLQWHRLSTDATIKSPTAAFSPGSRKHRFFDSLGPGGSVNVISDEDGTAGLLSDLGGRALTIPSRNYLPYAHKSYVYCMLLIKGLFTHDREEEVLVTGAGDGTIKLWSLDSLGTEGLVLINKFKNTGSNVLSLSYRGSFLYAGLSDGVANVYNLASNQLVQRLQIGHGDISQILVSTDSILCGTSQGLVKRYNDHFAQTECWKAADGKILAMGLTTTEAGHENLITGGNDRIVSFWDADGGPHAAAASATRSNDELVNTLREFVAYRTVAANPTWVRDCHDAVTFLRKRCNAFGATTTLLSPTGQEGVNPVLLAKFSASKPSRNTRTVLFYGHYDIVDAEYDSANLSSTWNHDPFTLQALSGFLYGRGVTDNKGPILAAIYAVADLVQQNSLSCNVTFLLEGEEEAGSRGLRQTVQSAHEAIGPVDFILLSNSYWLDDHIPCLTFGMRGVIHASVTINSNKPDLHSGVDGKSVQHEPLKDLTVLLATLIGPSGTKITIPNFYDTVDDLSDDEAKAYAAITSSLLPGHPEIKNEKAFALSLMQRWRYPNLTVHRIEVPEAKAAVTISGSAKATISIRIVPSQTAEEIANGLKTYLEAQFARLQSANTIDVDIRSKADPWLGNTQSEIYTALRSAIVDVWNPAGGGTSSQRSFPIPITSTTNTSSISLSSTKQQKQQPQPQPTPPHAPTRPSQRRASTLESAGSFTASNLPRQPLLIREGGSIPAISFLEHEFDAPAAMFPMGQASDNAHLDNERIRVENLYKGREVLKRVFAEL</sequence>
<dbReference type="Gene3D" id="3.30.70.360">
    <property type="match status" value="1"/>
</dbReference>
<dbReference type="InterPro" id="IPR051458">
    <property type="entry name" value="Cyt/Met_Dipeptidase"/>
</dbReference>
<dbReference type="RefSeq" id="XP_064703774.1">
    <property type="nucleotide sequence ID" value="XM_064849550.1"/>
</dbReference>
<dbReference type="GO" id="GO:0006508">
    <property type="term" value="P:proteolysis"/>
    <property type="evidence" value="ECO:0007669"/>
    <property type="project" value="UniProtKB-KW"/>
</dbReference>
<dbReference type="PROSITE" id="PS50294">
    <property type="entry name" value="WD_REPEATS_REGION"/>
    <property type="match status" value="1"/>
</dbReference>
<dbReference type="AlphaFoldDB" id="A0AAV9N4S1"/>
<dbReference type="SUPFAM" id="SSF53187">
    <property type="entry name" value="Zn-dependent exopeptidases"/>
    <property type="match status" value="1"/>
</dbReference>
<accession>A0AAV9N4S1</accession>
<reference evidence="7 8" key="1">
    <citation type="submission" date="2023-08" db="EMBL/GenBank/DDBJ databases">
        <title>Black Yeasts Isolated from many extreme environments.</title>
        <authorList>
            <person name="Coleine C."/>
            <person name="Stajich J.E."/>
            <person name="Selbmann L."/>
        </authorList>
    </citation>
    <scope>NUCLEOTIDE SEQUENCE [LARGE SCALE GENOMIC DNA]</scope>
    <source>
        <strain evidence="7 8">CCFEE 5792</strain>
    </source>
</reference>
<feature type="compositionally biased region" description="Pro residues" evidence="6">
    <location>
        <begin position="848"/>
        <end position="857"/>
    </location>
</feature>
<name>A0AAV9N4S1_9EURO</name>
<evidence type="ECO:0000256" key="6">
    <source>
        <dbReference type="SAM" id="MobiDB-lite"/>
    </source>
</evidence>
<dbReference type="PIRSF" id="PIRSF037237">
    <property type="entry name" value="Peptidase_WD_repeats_DUG2"/>
    <property type="match status" value="1"/>
</dbReference>
<protein>
    <recommendedName>
        <fullName evidence="9">Peptidase M20 dimerisation domain-containing protein</fullName>
    </recommendedName>
</protein>
<dbReference type="InterPro" id="IPR017149">
    <property type="entry name" value="GSH_degradosome_Dug2"/>
</dbReference>
<dbReference type="Pfam" id="PF00400">
    <property type="entry name" value="WD40"/>
    <property type="match status" value="2"/>
</dbReference>
<feature type="repeat" description="WD" evidence="5">
    <location>
        <begin position="266"/>
        <end position="282"/>
    </location>
</feature>
<feature type="compositionally biased region" description="Low complexity" evidence="6">
    <location>
        <begin position="18"/>
        <end position="51"/>
    </location>
</feature>
<feature type="region of interest" description="Disordered" evidence="6">
    <location>
        <begin position="1"/>
        <end position="59"/>
    </location>
</feature>
<dbReference type="PANTHER" id="PTHR43270">
    <property type="entry name" value="BETA-ALA-HIS DIPEPTIDASE"/>
    <property type="match status" value="1"/>
</dbReference>
<dbReference type="SUPFAM" id="SSF50978">
    <property type="entry name" value="WD40 repeat-like"/>
    <property type="match status" value="1"/>
</dbReference>
<keyword evidence="8" id="KW-1185">Reference proteome</keyword>
<dbReference type="Gene3D" id="2.130.10.10">
    <property type="entry name" value="YVTN repeat-like/Quinoprotein amine dehydrogenase"/>
    <property type="match status" value="2"/>
</dbReference>
<comment type="caution">
    <text evidence="7">The sequence shown here is derived from an EMBL/GenBank/DDBJ whole genome shotgun (WGS) entry which is preliminary data.</text>
</comment>
<feature type="compositionally biased region" description="Low complexity" evidence="6">
    <location>
        <begin position="823"/>
        <end position="847"/>
    </location>
</feature>
<evidence type="ECO:0000313" key="7">
    <source>
        <dbReference type="EMBL" id="KAK5048316.1"/>
    </source>
</evidence>